<accession>A0A841IPQ8</accession>
<dbReference type="EMBL" id="JACHJO010000007">
    <property type="protein sequence ID" value="MBB6120707.1"/>
    <property type="molecule type" value="Genomic_DNA"/>
</dbReference>
<evidence type="ECO:0000259" key="2">
    <source>
        <dbReference type="Pfam" id="PF13845"/>
    </source>
</evidence>
<feature type="signal peptide" evidence="1">
    <location>
        <begin position="1"/>
        <end position="23"/>
    </location>
</feature>
<sequence>MSSVPPTARALLLSGLAAGSALAVAGCGIVADLLGTGNVFTLSVGDCFNYSDLETGLASGEVSDIPLVECGEAHDSEIYHSHLMEGDTFPGDAAVVTEAEEVCTAEFDGYVGLSFAESAMDMYYLMPDATSWDSFGDREILCIVTAPEQTADPLEGSAR</sequence>
<dbReference type="InterPro" id="IPR026004">
    <property type="entry name" value="Septum_form"/>
</dbReference>
<feature type="chain" id="PRO_5038962181" description="Septum formation-related domain-containing protein" evidence="1">
    <location>
        <begin position="24"/>
        <end position="159"/>
    </location>
</feature>
<comment type="caution">
    <text evidence="3">The sequence shown here is derived from an EMBL/GenBank/DDBJ whole genome shotgun (WGS) entry which is preliminary data.</text>
</comment>
<evidence type="ECO:0000256" key="1">
    <source>
        <dbReference type="SAM" id="SignalP"/>
    </source>
</evidence>
<dbReference type="RefSeq" id="WP_184292006.1">
    <property type="nucleotide sequence ID" value="NZ_JACHJO010000007.1"/>
</dbReference>
<protein>
    <recommendedName>
        <fullName evidence="2">Septum formation-related domain-containing protein</fullName>
    </recommendedName>
</protein>
<dbReference type="AlphaFoldDB" id="A0A841IPQ8"/>
<proteinExistence type="predicted"/>
<dbReference type="Pfam" id="PF13845">
    <property type="entry name" value="Septum_form"/>
    <property type="match status" value="1"/>
</dbReference>
<name>A0A841IPQ8_9ACTN</name>
<reference evidence="3 4" key="1">
    <citation type="submission" date="2020-08" db="EMBL/GenBank/DDBJ databases">
        <title>Genomic Encyclopedia of Type Strains, Phase III (KMG-III): the genomes of soil and plant-associated and newly described type strains.</title>
        <authorList>
            <person name="Whitman W."/>
        </authorList>
    </citation>
    <scope>NUCLEOTIDE SEQUENCE [LARGE SCALE GENOMIC DNA]</scope>
    <source>
        <strain evidence="3 4">CECT 8712</strain>
    </source>
</reference>
<feature type="domain" description="Septum formation-related" evidence="2">
    <location>
        <begin position="45"/>
        <end position="154"/>
    </location>
</feature>
<evidence type="ECO:0000313" key="3">
    <source>
        <dbReference type="EMBL" id="MBB6120707.1"/>
    </source>
</evidence>
<keyword evidence="4" id="KW-1185">Reference proteome</keyword>
<keyword evidence="1" id="KW-0732">Signal</keyword>
<evidence type="ECO:0000313" key="4">
    <source>
        <dbReference type="Proteomes" id="UP000536604"/>
    </source>
</evidence>
<dbReference type="Proteomes" id="UP000536604">
    <property type="component" value="Unassembled WGS sequence"/>
</dbReference>
<gene>
    <name evidence="3" type="ORF">FHS13_002664</name>
</gene>
<organism evidence="3 4">
    <name type="scientific">Nocardiopsis algeriensis</name>
    <dbReference type="NCBI Taxonomy" id="1478215"/>
    <lineage>
        <taxon>Bacteria</taxon>
        <taxon>Bacillati</taxon>
        <taxon>Actinomycetota</taxon>
        <taxon>Actinomycetes</taxon>
        <taxon>Streptosporangiales</taxon>
        <taxon>Nocardiopsidaceae</taxon>
        <taxon>Nocardiopsis</taxon>
    </lineage>
</organism>